<organism evidence="7">
    <name type="scientific">Homalodisca liturata</name>
    <dbReference type="NCBI Taxonomy" id="320908"/>
    <lineage>
        <taxon>Eukaryota</taxon>
        <taxon>Metazoa</taxon>
        <taxon>Ecdysozoa</taxon>
        <taxon>Arthropoda</taxon>
        <taxon>Hexapoda</taxon>
        <taxon>Insecta</taxon>
        <taxon>Pterygota</taxon>
        <taxon>Neoptera</taxon>
        <taxon>Paraneoptera</taxon>
        <taxon>Hemiptera</taxon>
        <taxon>Auchenorrhyncha</taxon>
        <taxon>Membracoidea</taxon>
        <taxon>Cicadellidae</taxon>
        <taxon>Cicadellinae</taxon>
        <taxon>Proconiini</taxon>
        <taxon>Homalodisca</taxon>
    </lineage>
</organism>
<accession>A0A1B6HJ69</accession>
<gene>
    <name evidence="7" type="ORF">g.19707</name>
</gene>
<comment type="similarity">
    <text evidence="1 3">Belongs to the GMC oxidoreductase family.</text>
</comment>
<dbReference type="PROSITE" id="PS00623">
    <property type="entry name" value="GMC_OXRED_1"/>
    <property type="match status" value="1"/>
</dbReference>
<dbReference type="EMBL" id="GECU01033045">
    <property type="protein sequence ID" value="JAS74661.1"/>
    <property type="molecule type" value="Transcribed_RNA"/>
</dbReference>
<dbReference type="InterPro" id="IPR000172">
    <property type="entry name" value="GMC_OxRdtase_N"/>
</dbReference>
<evidence type="ECO:0000256" key="2">
    <source>
        <dbReference type="PIRSR" id="PIRSR000137-2"/>
    </source>
</evidence>
<dbReference type="SUPFAM" id="SSF51905">
    <property type="entry name" value="FAD/NAD(P)-binding domain"/>
    <property type="match status" value="1"/>
</dbReference>
<dbReference type="Gene3D" id="3.50.50.60">
    <property type="entry name" value="FAD/NAD(P)-binding domain"/>
    <property type="match status" value="1"/>
</dbReference>
<evidence type="ECO:0000259" key="6">
    <source>
        <dbReference type="PROSITE" id="PS00624"/>
    </source>
</evidence>
<sequence>MYAGLCVLFICCSLCYCAVETESDQCSEAHGKHSHWLQEDTCSDSEDFDDFGSYLIKDIYSSVKKAECDLANPSNYPPHYSPQEGEEFDFIIVGSGSAGAVIANRLSEISEWNILLLEAGGNPTKATEIPGFYVTLMKSRVDWQYQTDHSEDNCLGMVNNSCVWPRGKVLGGSSSINANLYVRGNPKDFDSWSAAGNEGWDYNNVLKYFKKSENIQAKEVIQNPNYQNYHGENGLLTVSSWNEYGLDGLANLFAEGMEELGYNLNMDLNGESQTGFVKLQSTTIDGKRCSTAKAFLSTVKHRTNLKVSKNSLATKVLVDKDTKTVYGVEFMDNQGKKIQVRARKEVIVSAGAINSPQLLMLSGIGPKNHLEQLDIEVIQDLPVGENLQDHMLMIGLLLTFNYTRETKSVTDYMYDFLKTNSSKFSGISMLSYSSFINTLNNKIDYPDMQIHHFDFDVNDMVTLSLTLDRFGLRDDIIKQYHEINSKRHMAMIMPTLLRPVSRGKILLVSSDPTDKPQILSGYLTDDADFEVFLQTIEFISKFASTTGMKKLDTQFHEIVPSACKVYPLSSKEFRKCSLRHLTTTCYHPTSTCKMGHEDDPTAVVNPRLQVRGVKQLRVADASIMPTIVSGNTNAPTIMIGEKAADLIKESWLKK</sequence>
<dbReference type="InterPro" id="IPR012132">
    <property type="entry name" value="GMC_OxRdtase"/>
</dbReference>
<dbReference type="PIRSF" id="PIRSF000137">
    <property type="entry name" value="Alcohol_oxidase"/>
    <property type="match status" value="1"/>
</dbReference>
<dbReference type="Gene3D" id="3.30.560.10">
    <property type="entry name" value="Glucose Oxidase, domain 3"/>
    <property type="match status" value="1"/>
</dbReference>
<dbReference type="PROSITE" id="PS00624">
    <property type="entry name" value="GMC_OXRED_2"/>
    <property type="match status" value="1"/>
</dbReference>
<keyword evidence="4" id="KW-0732">Signal</keyword>
<keyword evidence="3" id="KW-0285">Flavoprotein</keyword>
<feature type="chain" id="PRO_5008584479" description="Glucose-methanol-choline oxidoreductase N-terminal domain-containing protein" evidence="4">
    <location>
        <begin position="18"/>
        <end position="654"/>
    </location>
</feature>
<protein>
    <recommendedName>
        <fullName evidence="5 6">Glucose-methanol-choline oxidoreductase N-terminal domain-containing protein</fullName>
    </recommendedName>
</protein>
<dbReference type="Pfam" id="PF05199">
    <property type="entry name" value="GMC_oxred_C"/>
    <property type="match status" value="1"/>
</dbReference>
<evidence type="ECO:0000256" key="4">
    <source>
        <dbReference type="SAM" id="SignalP"/>
    </source>
</evidence>
<dbReference type="GO" id="GO:0016614">
    <property type="term" value="F:oxidoreductase activity, acting on CH-OH group of donors"/>
    <property type="evidence" value="ECO:0007669"/>
    <property type="project" value="InterPro"/>
</dbReference>
<dbReference type="SUPFAM" id="SSF54373">
    <property type="entry name" value="FAD-linked reductases, C-terminal domain"/>
    <property type="match status" value="1"/>
</dbReference>
<feature type="domain" description="Glucose-methanol-choline oxidoreductase N-terminal" evidence="6">
    <location>
        <begin position="351"/>
        <end position="365"/>
    </location>
</feature>
<feature type="domain" description="Glucose-methanol-choline oxidoreductase N-terminal" evidence="5">
    <location>
        <begin position="167"/>
        <end position="190"/>
    </location>
</feature>
<dbReference type="PANTHER" id="PTHR11552">
    <property type="entry name" value="GLUCOSE-METHANOL-CHOLINE GMC OXIDOREDUCTASE"/>
    <property type="match status" value="1"/>
</dbReference>
<name>A0A1B6HJ69_9HEMI</name>
<comment type="cofactor">
    <cofactor evidence="2">
        <name>FAD</name>
        <dbReference type="ChEBI" id="CHEBI:57692"/>
    </cofactor>
</comment>
<feature type="signal peptide" evidence="4">
    <location>
        <begin position="1"/>
        <end position="17"/>
    </location>
</feature>
<dbReference type="Pfam" id="PF00732">
    <property type="entry name" value="GMC_oxred_N"/>
    <property type="match status" value="1"/>
</dbReference>
<evidence type="ECO:0000313" key="7">
    <source>
        <dbReference type="EMBL" id="JAS74661.1"/>
    </source>
</evidence>
<evidence type="ECO:0000256" key="1">
    <source>
        <dbReference type="ARBA" id="ARBA00010790"/>
    </source>
</evidence>
<dbReference type="GO" id="GO:0050660">
    <property type="term" value="F:flavin adenine dinucleotide binding"/>
    <property type="evidence" value="ECO:0007669"/>
    <property type="project" value="InterPro"/>
</dbReference>
<feature type="binding site" evidence="2">
    <location>
        <position position="169"/>
    </location>
    <ligand>
        <name>FAD</name>
        <dbReference type="ChEBI" id="CHEBI:57692"/>
    </ligand>
</feature>
<dbReference type="InterPro" id="IPR007867">
    <property type="entry name" value="GMC_OxRtase_C"/>
</dbReference>
<dbReference type="PANTHER" id="PTHR11552:SF217">
    <property type="entry name" value="GLUCOSE DEHYDROGENASE [FAD, QUINONE]"/>
    <property type="match status" value="1"/>
</dbReference>
<dbReference type="AlphaFoldDB" id="A0A1B6HJ69"/>
<keyword evidence="2 3" id="KW-0274">FAD</keyword>
<reference evidence="7" key="1">
    <citation type="submission" date="2015-11" db="EMBL/GenBank/DDBJ databases">
        <title>De novo transcriptome assembly of four potential Pierce s Disease insect vectors from Arizona vineyards.</title>
        <authorList>
            <person name="Tassone E.E."/>
        </authorList>
    </citation>
    <scope>NUCLEOTIDE SEQUENCE</scope>
</reference>
<dbReference type="InterPro" id="IPR036188">
    <property type="entry name" value="FAD/NAD-bd_sf"/>
</dbReference>
<proteinExistence type="inferred from homology"/>
<evidence type="ECO:0000256" key="3">
    <source>
        <dbReference type="RuleBase" id="RU003968"/>
    </source>
</evidence>
<evidence type="ECO:0000259" key="5">
    <source>
        <dbReference type="PROSITE" id="PS00623"/>
    </source>
</evidence>